<organism evidence="2 3">
    <name type="scientific">Pelagibacterium lacus</name>
    <dbReference type="NCBI Taxonomy" id="2282655"/>
    <lineage>
        <taxon>Bacteria</taxon>
        <taxon>Pseudomonadati</taxon>
        <taxon>Pseudomonadota</taxon>
        <taxon>Alphaproteobacteria</taxon>
        <taxon>Hyphomicrobiales</taxon>
        <taxon>Devosiaceae</taxon>
        <taxon>Pelagibacterium</taxon>
    </lineage>
</organism>
<gene>
    <name evidence="2" type="ORF">DVH29_05790</name>
</gene>
<keyword evidence="1" id="KW-0472">Membrane</keyword>
<evidence type="ECO:0000256" key="1">
    <source>
        <dbReference type="SAM" id="Phobius"/>
    </source>
</evidence>
<accession>A0A369W6K4</accession>
<feature type="transmembrane region" description="Helical" evidence="1">
    <location>
        <begin position="150"/>
        <end position="167"/>
    </location>
</feature>
<keyword evidence="1" id="KW-1133">Transmembrane helix</keyword>
<comment type="caution">
    <text evidence="2">The sequence shown here is derived from an EMBL/GenBank/DDBJ whole genome shotgun (WGS) entry which is preliminary data.</text>
</comment>
<feature type="transmembrane region" description="Helical" evidence="1">
    <location>
        <begin position="62"/>
        <end position="81"/>
    </location>
</feature>
<evidence type="ECO:0000313" key="2">
    <source>
        <dbReference type="EMBL" id="RDE09667.1"/>
    </source>
</evidence>
<dbReference type="AlphaFoldDB" id="A0A369W6K4"/>
<dbReference type="EMBL" id="QQNH01000005">
    <property type="protein sequence ID" value="RDE09667.1"/>
    <property type="molecule type" value="Genomic_DNA"/>
</dbReference>
<keyword evidence="1" id="KW-0812">Transmembrane</keyword>
<feature type="transmembrane region" description="Helical" evidence="1">
    <location>
        <begin position="123"/>
        <end position="144"/>
    </location>
</feature>
<dbReference type="Proteomes" id="UP000253759">
    <property type="component" value="Unassembled WGS sequence"/>
</dbReference>
<reference evidence="3" key="1">
    <citation type="submission" date="2018-07" db="EMBL/GenBank/DDBJ databases">
        <authorList>
            <person name="Liu B.-T."/>
            <person name="Du Z."/>
        </authorList>
    </citation>
    <scope>NUCLEOTIDE SEQUENCE [LARGE SCALE GENOMIC DNA]</scope>
    <source>
        <strain evidence="3">XYN52</strain>
    </source>
</reference>
<evidence type="ECO:0000313" key="3">
    <source>
        <dbReference type="Proteomes" id="UP000253759"/>
    </source>
</evidence>
<dbReference type="OrthoDB" id="9854063at2"/>
<name>A0A369W6K4_9HYPH</name>
<proteinExistence type="predicted"/>
<protein>
    <submittedName>
        <fullName evidence="2">Uncharacterized protein</fullName>
    </submittedName>
</protein>
<feature type="transmembrane region" description="Helical" evidence="1">
    <location>
        <begin position="33"/>
        <end position="50"/>
    </location>
</feature>
<keyword evidence="3" id="KW-1185">Reference proteome</keyword>
<feature type="transmembrane region" description="Helical" evidence="1">
    <location>
        <begin position="96"/>
        <end position="116"/>
    </location>
</feature>
<sequence>MWAAWALIAGGVSRVLGEIVEVVGGGRTDPSTVMTALGLVLVAIGFTGLWRDAATSPFGRIGVTLVALGALGFTAIAAWSLSQGTLDIADIAQTPAFRLTAALTLLGAAGLAVWLIGSPAYPIWIGVVMCLSMALSLASSFVALPSLVQPLIDMVMALTFIQLGLSVREQRKKAKPTP</sequence>
<dbReference type="RefSeq" id="WP_114645213.1">
    <property type="nucleotide sequence ID" value="NZ_QQNH01000005.1"/>
</dbReference>